<dbReference type="InterPro" id="IPR036412">
    <property type="entry name" value="HAD-like_sf"/>
</dbReference>
<dbReference type="InterPro" id="IPR035679">
    <property type="entry name" value="MDP-1_euk"/>
</dbReference>
<dbReference type="CDD" id="cd07501">
    <property type="entry name" value="HAD_MDP-1_like"/>
    <property type="match status" value="1"/>
</dbReference>
<dbReference type="PANTHER" id="PTHR17901:SF14">
    <property type="entry name" value="MAGNESIUM-DEPENDENT PHOSPHATASE 1"/>
    <property type="match status" value="1"/>
</dbReference>
<evidence type="ECO:0000313" key="1">
    <source>
        <dbReference type="EMBL" id="VVC29120.1"/>
    </source>
</evidence>
<dbReference type="Proteomes" id="UP000325440">
    <property type="component" value="Unassembled WGS sequence"/>
</dbReference>
<gene>
    <name evidence="1" type="ORF">CINCED_3A006038</name>
</gene>
<sequence length="168" mass="19354">MDTLKKVPKMAVFDLDYTLWPFWVDTHVNPPFHKNSAGKVVDYRGSVIKHYPETPKILKYLNENNIGISVASRTGETDGAEQLIQLFGWNKYFQNKQIYPGSKDTHINRISKACKIELKDMIFFDDEHRNIVDLERLGVVSILVKNGMTMKVLMDGLNKFSDARMSNE</sequence>
<reference evidence="1 2" key="1">
    <citation type="submission" date="2019-08" db="EMBL/GenBank/DDBJ databases">
        <authorList>
            <person name="Alioto T."/>
            <person name="Alioto T."/>
            <person name="Gomez Garrido J."/>
        </authorList>
    </citation>
    <scope>NUCLEOTIDE SEQUENCE [LARGE SCALE GENOMIC DNA]</scope>
</reference>
<accession>A0A5E4MCB8</accession>
<evidence type="ECO:0000313" key="2">
    <source>
        <dbReference type="Proteomes" id="UP000325440"/>
    </source>
</evidence>
<proteinExistence type="predicted"/>
<organism evidence="1 2">
    <name type="scientific">Cinara cedri</name>
    <dbReference type="NCBI Taxonomy" id="506608"/>
    <lineage>
        <taxon>Eukaryota</taxon>
        <taxon>Metazoa</taxon>
        <taxon>Ecdysozoa</taxon>
        <taxon>Arthropoda</taxon>
        <taxon>Hexapoda</taxon>
        <taxon>Insecta</taxon>
        <taxon>Pterygota</taxon>
        <taxon>Neoptera</taxon>
        <taxon>Paraneoptera</taxon>
        <taxon>Hemiptera</taxon>
        <taxon>Sternorrhyncha</taxon>
        <taxon>Aphidomorpha</taxon>
        <taxon>Aphidoidea</taxon>
        <taxon>Aphididae</taxon>
        <taxon>Lachninae</taxon>
        <taxon>Cinara</taxon>
    </lineage>
</organism>
<name>A0A5E4MCB8_9HEMI</name>
<dbReference type="Pfam" id="PF12689">
    <property type="entry name" value="Acid_PPase"/>
    <property type="match status" value="1"/>
</dbReference>
<dbReference type="SUPFAM" id="SSF56784">
    <property type="entry name" value="HAD-like"/>
    <property type="match status" value="1"/>
</dbReference>
<dbReference type="Gene3D" id="3.40.50.1000">
    <property type="entry name" value="HAD superfamily/HAD-like"/>
    <property type="match status" value="1"/>
</dbReference>
<dbReference type="EMBL" id="CABPRJ010000487">
    <property type="protein sequence ID" value="VVC29120.1"/>
    <property type="molecule type" value="Genomic_DNA"/>
</dbReference>
<dbReference type="GO" id="GO:0003993">
    <property type="term" value="F:acid phosphatase activity"/>
    <property type="evidence" value="ECO:0007669"/>
    <property type="project" value="TreeGrafter"/>
</dbReference>
<dbReference type="SFLD" id="SFLDS00003">
    <property type="entry name" value="Haloacid_Dehalogenase"/>
    <property type="match status" value="1"/>
</dbReference>
<dbReference type="InterPro" id="IPR010033">
    <property type="entry name" value="HAD_SF_ppase_IIIC"/>
</dbReference>
<dbReference type="InterPro" id="IPR010036">
    <property type="entry name" value="MDP_1_eu_arc"/>
</dbReference>
<dbReference type="SFLD" id="SFLDG01131">
    <property type="entry name" value="C1.5.2:_MDP_Like"/>
    <property type="match status" value="1"/>
</dbReference>
<dbReference type="NCBIfam" id="TIGR01681">
    <property type="entry name" value="HAD-SF-IIIC"/>
    <property type="match status" value="1"/>
</dbReference>
<protein>
    <submittedName>
        <fullName evidence="1">HAD-like domain,HAD-superfamily phosphatase, subfamily IIIC,Magnesium-dependent phosphatase-1</fullName>
    </submittedName>
</protein>
<dbReference type="SFLD" id="SFLDG01129">
    <property type="entry name" value="C1.5:_HAD__Beta-PGM__Phosphata"/>
    <property type="match status" value="1"/>
</dbReference>
<dbReference type="InterPro" id="IPR023214">
    <property type="entry name" value="HAD_sf"/>
</dbReference>
<dbReference type="AlphaFoldDB" id="A0A5E4MCB8"/>
<dbReference type="OrthoDB" id="2865258at2759"/>
<dbReference type="NCBIfam" id="TIGR01685">
    <property type="entry name" value="MDP-1"/>
    <property type="match status" value="1"/>
</dbReference>
<keyword evidence="2" id="KW-1185">Reference proteome</keyword>
<dbReference type="PANTHER" id="PTHR17901">
    <property type="entry name" value="MAGNESIUM-DEPENDENT PHOSPHATASE 1 MDP1"/>
    <property type="match status" value="1"/>
</dbReference>